<accession>A0ABD1L739</accession>
<organism evidence="4 5">
    <name type="scientific">Flemingia macrophylla</name>
    <dbReference type="NCBI Taxonomy" id="520843"/>
    <lineage>
        <taxon>Eukaryota</taxon>
        <taxon>Viridiplantae</taxon>
        <taxon>Streptophyta</taxon>
        <taxon>Embryophyta</taxon>
        <taxon>Tracheophyta</taxon>
        <taxon>Spermatophyta</taxon>
        <taxon>Magnoliopsida</taxon>
        <taxon>eudicotyledons</taxon>
        <taxon>Gunneridae</taxon>
        <taxon>Pentapetalae</taxon>
        <taxon>rosids</taxon>
        <taxon>fabids</taxon>
        <taxon>Fabales</taxon>
        <taxon>Fabaceae</taxon>
        <taxon>Papilionoideae</taxon>
        <taxon>50 kb inversion clade</taxon>
        <taxon>NPAAA clade</taxon>
        <taxon>indigoferoid/millettioid clade</taxon>
        <taxon>Phaseoleae</taxon>
        <taxon>Flemingia</taxon>
    </lineage>
</organism>
<sequence length="523" mass="58045">MCLVEWAKVLKARLVMVVVVVVEEVGCNVGGFMTRCSITWLEVGFSMQRWAKAPVERIFMVPQIAIGVAAQGSLLDLPGKDQDHTCGEAGGVCDMIAVVDQMSEADLVRKIVNHVLKKLEYEVLSITEFPVGLEAQVQEGTEAVEGLTLKLHFTNRDCIKAETFEKMHRLRLLQFEHVQLAGDYGSLSKKLRWICWRGFPSKYIPNNFRMDGVIAIDIKRSNLKLVWNEPQGLATRESCDVFLPGDNYPYWLACKGEGHSVCFIVPEGCRLKGMILCVVYLSAPENMANECLTSVVIYNRTRKSIIIGNVERIISFNDQYWKGIMSSLGSEDTVEIFVTFEHGLVVRKTVVYLICDESIDMEMEPSLEPKKNAFITTIKKNLIVAFGLFLLFSFRSLVGLVGYTRGLHMITHIQLGTRGGVETSLSSAGLPNRGGAELRVVLRCPSTRQRCRAKGGDETSLDSTGVPSRGGAEPRVVLRRPLARLECRAEGDAGAAETPLGSSEVPSQGWKCETRVVTRSPIY</sequence>
<dbReference type="EMBL" id="JBGMDY010000010">
    <property type="protein sequence ID" value="KAL2319331.1"/>
    <property type="molecule type" value="Genomic_DNA"/>
</dbReference>
<dbReference type="Proteomes" id="UP001603857">
    <property type="component" value="Unassembled WGS sequence"/>
</dbReference>
<evidence type="ECO:0000256" key="1">
    <source>
        <dbReference type="SAM" id="MobiDB-lite"/>
    </source>
</evidence>
<comment type="caution">
    <text evidence="4">The sequence shown here is derived from an EMBL/GenBank/DDBJ whole genome shotgun (WGS) entry which is preliminary data.</text>
</comment>
<protein>
    <submittedName>
        <fullName evidence="4">Uncharacterized protein</fullName>
    </submittedName>
</protein>
<keyword evidence="5" id="KW-1185">Reference proteome</keyword>
<dbReference type="AlphaFoldDB" id="A0ABD1L739"/>
<keyword evidence="3" id="KW-0732">Signal</keyword>
<feature type="chain" id="PRO_5044850664" evidence="3">
    <location>
        <begin position="28"/>
        <end position="523"/>
    </location>
</feature>
<keyword evidence="2" id="KW-0472">Membrane</keyword>
<feature type="region of interest" description="Disordered" evidence="1">
    <location>
        <begin position="451"/>
        <end position="473"/>
    </location>
</feature>
<evidence type="ECO:0000256" key="2">
    <source>
        <dbReference type="SAM" id="Phobius"/>
    </source>
</evidence>
<evidence type="ECO:0000313" key="4">
    <source>
        <dbReference type="EMBL" id="KAL2319331.1"/>
    </source>
</evidence>
<proteinExistence type="predicted"/>
<feature type="transmembrane region" description="Helical" evidence="2">
    <location>
        <begin position="382"/>
        <end position="403"/>
    </location>
</feature>
<dbReference type="InterPro" id="IPR044974">
    <property type="entry name" value="Disease_R_plants"/>
</dbReference>
<gene>
    <name evidence="4" type="ORF">Fmac_028300</name>
</gene>
<dbReference type="PANTHER" id="PTHR11017:SF560">
    <property type="entry name" value="RESISTANCE PROTEIN (TIR-NBS-LRR CLASS), PUTATIVE-RELATED"/>
    <property type="match status" value="1"/>
</dbReference>
<name>A0ABD1L739_9FABA</name>
<keyword evidence="2" id="KW-0812">Transmembrane</keyword>
<evidence type="ECO:0000256" key="3">
    <source>
        <dbReference type="SAM" id="SignalP"/>
    </source>
</evidence>
<feature type="signal peptide" evidence="3">
    <location>
        <begin position="1"/>
        <end position="27"/>
    </location>
</feature>
<dbReference type="PANTHER" id="PTHR11017">
    <property type="entry name" value="LEUCINE-RICH REPEAT-CONTAINING PROTEIN"/>
    <property type="match status" value="1"/>
</dbReference>
<evidence type="ECO:0000313" key="5">
    <source>
        <dbReference type="Proteomes" id="UP001603857"/>
    </source>
</evidence>
<reference evidence="4 5" key="1">
    <citation type="submission" date="2024-08" db="EMBL/GenBank/DDBJ databases">
        <title>Insights into the chromosomal genome structure of Flemingia macrophylla.</title>
        <authorList>
            <person name="Ding Y."/>
            <person name="Zhao Y."/>
            <person name="Bi W."/>
            <person name="Wu M."/>
            <person name="Zhao G."/>
            <person name="Gong Y."/>
            <person name="Li W."/>
            <person name="Zhang P."/>
        </authorList>
    </citation>
    <scope>NUCLEOTIDE SEQUENCE [LARGE SCALE GENOMIC DNA]</scope>
    <source>
        <strain evidence="4">DYQJB</strain>
        <tissue evidence="4">Leaf</tissue>
    </source>
</reference>
<keyword evidence="2" id="KW-1133">Transmembrane helix</keyword>